<organism evidence="1 2">
    <name type="scientific">Paenibacillus provencensis</name>
    <dbReference type="NCBI Taxonomy" id="441151"/>
    <lineage>
        <taxon>Bacteria</taxon>
        <taxon>Bacillati</taxon>
        <taxon>Bacillota</taxon>
        <taxon>Bacilli</taxon>
        <taxon>Bacillales</taxon>
        <taxon>Paenibacillaceae</taxon>
        <taxon>Paenibacillus</taxon>
    </lineage>
</organism>
<proteinExistence type="predicted"/>
<keyword evidence="2" id="KW-1185">Reference proteome</keyword>
<dbReference type="Pfam" id="PF07751">
    <property type="entry name" value="Abi_2"/>
    <property type="match status" value="1"/>
</dbReference>
<evidence type="ECO:0000313" key="2">
    <source>
        <dbReference type="Proteomes" id="UP001597169"/>
    </source>
</evidence>
<reference evidence="2" key="1">
    <citation type="journal article" date="2019" name="Int. J. Syst. Evol. Microbiol.">
        <title>The Global Catalogue of Microorganisms (GCM) 10K type strain sequencing project: providing services to taxonomists for standard genome sequencing and annotation.</title>
        <authorList>
            <consortium name="The Broad Institute Genomics Platform"/>
            <consortium name="The Broad Institute Genome Sequencing Center for Infectious Disease"/>
            <person name="Wu L."/>
            <person name="Ma J."/>
        </authorList>
    </citation>
    <scope>NUCLEOTIDE SEQUENCE [LARGE SCALE GENOMIC DNA]</scope>
    <source>
        <strain evidence="2">CCUG 53519</strain>
    </source>
</reference>
<protein>
    <submittedName>
        <fullName evidence="1">Abi family protein</fullName>
    </submittedName>
</protein>
<accession>A0ABW3PUD8</accession>
<dbReference type="InterPro" id="IPR011664">
    <property type="entry name" value="Abi_system_AbiD/AbiF-like"/>
</dbReference>
<dbReference type="RefSeq" id="WP_379293338.1">
    <property type="nucleotide sequence ID" value="NZ_JBHTKX010000001.1"/>
</dbReference>
<evidence type="ECO:0000313" key="1">
    <source>
        <dbReference type="EMBL" id="MFD1129352.1"/>
    </source>
</evidence>
<gene>
    <name evidence="1" type="ORF">ACFQ3J_14345</name>
</gene>
<dbReference type="EMBL" id="JBHTKX010000001">
    <property type="protein sequence ID" value="MFD1129352.1"/>
    <property type="molecule type" value="Genomic_DNA"/>
</dbReference>
<sequence length="90" mass="10852">MLKRPTTFHEQLDILIQRGLIVEDEERALDPAKSQLLRFTAYILTFKQNDKFFTGITFGIIYDHYQFDTKFRNLLMEIIEYIEISFRTQI</sequence>
<dbReference type="Proteomes" id="UP001597169">
    <property type="component" value="Unassembled WGS sequence"/>
</dbReference>
<comment type="caution">
    <text evidence="1">The sequence shown here is derived from an EMBL/GenBank/DDBJ whole genome shotgun (WGS) entry which is preliminary data.</text>
</comment>
<name>A0ABW3PUD8_9BACL</name>